<gene>
    <name evidence="1" type="ORF">Ddye_015141</name>
</gene>
<comment type="caution">
    <text evidence="1">The sequence shown here is derived from an EMBL/GenBank/DDBJ whole genome shotgun (WGS) entry which is preliminary data.</text>
</comment>
<name>A0AAD9U4P8_9ROSI</name>
<reference evidence="1" key="1">
    <citation type="journal article" date="2023" name="Plant J.">
        <title>Genome sequences and population genomics provide insights into the demographic history, inbreeding, and mutation load of two 'living fossil' tree species of Dipteronia.</title>
        <authorList>
            <person name="Feng Y."/>
            <person name="Comes H.P."/>
            <person name="Chen J."/>
            <person name="Zhu S."/>
            <person name="Lu R."/>
            <person name="Zhang X."/>
            <person name="Li P."/>
            <person name="Qiu J."/>
            <person name="Olsen K.M."/>
            <person name="Qiu Y."/>
        </authorList>
    </citation>
    <scope>NUCLEOTIDE SEQUENCE</scope>
    <source>
        <strain evidence="1">KIB01</strain>
    </source>
</reference>
<accession>A0AAD9U4P8</accession>
<dbReference type="EMBL" id="JANJYI010000005">
    <property type="protein sequence ID" value="KAK2647652.1"/>
    <property type="molecule type" value="Genomic_DNA"/>
</dbReference>
<organism evidence="1 2">
    <name type="scientific">Dipteronia dyeriana</name>
    <dbReference type="NCBI Taxonomy" id="168575"/>
    <lineage>
        <taxon>Eukaryota</taxon>
        <taxon>Viridiplantae</taxon>
        <taxon>Streptophyta</taxon>
        <taxon>Embryophyta</taxon>
        <taxon>Tracheophyta</taxon>
        <taxon>Spermatophyta</taxon>
        <taxon>Magnoliopsida</taxon>
        <taxon>eudicotyledons</taxon>
        <taxon>Gunneridae</taxon>
        <taxon>Pentapetalae</taxon>
        <taxon>rosids</taxon>
        <taxon>malvids</taxon>
        <taxon>Sapindales</taxon>
        <taxon>Sapindaceae</taxon>
        <taxon>Hippocastanoideae</taxon>
        <taxon>Acereae</taxon>
        <taxon>Dipteronia</taxon>
    </lineage>
</organism>
<keyword evidence="2" id="KW-1185">Reference proteome</keyword>
<sequence length="181" mass="20821">MASSIILQDTPITEDYPAPFGYCYETDATIFYPCPAFDAISPHQEEVAYEGQQQQLPFTGYGNWLSDHGPCYGRSWGDSFFSYSYDSDINGSSGDSLVKTEDVHQMQAQYESDFCYQDDDENQPTFDYNACYDSCIAYIESEQEEVRPAYSYGLDEMRFCEGIFGYLPCMFREGRQTYDEQ</sequence>
<proteinExistence type="predicted"/>
<evidence type="ECO:0000313" key="1">
    <source>
        <dbReference type="EMBL" id="KAK2647652.1"/>
    </source>
</evidence>
<dbReference type="Proteomes" id="UP001280121">
    <property type="component" value="Unassembled WGS sequence"/>
</dbReference>
<evidence type="ECO:0000313" key="2">
    <source>
        <dbReference type="Proteomes" id="UP001280121"/>
    </source>
</evidence>
<protein>
    <submittedName>
        <fullName evidence="1">Uncharacterized protein</fullName>
    </submittedName>
</protein>
<dbReference type="AlphaFoldDB" id="A0AAD9U4P8"/>